<sequence>MVLVVLFICAFGIWIYFKYEVQSMSLLSRLMAKGWDGVNAEESRYIRCSGCDGAIKRGHTTPYCLKCRRFT</sequence>
<keyword evidence="2" id="KW-1185">Reference proteome</keyword>
<name>A0A0B5AM15_9BACL</name>
<dbReference type="EMBL" id="CP009416">
    <property type="protein sequence ID" value="AJD89598.1"/>
    <property type="molecule type" value="Genomic_DNA"/>
</dbReference>
<dbReference type="BioCyc" id="JESP1508404:G14D9-9498-MONOMER"/>
<organism evidence="1 2">
    <name type="scientific">Jeotgalibacillus malaysiensis</name>
    <dbReference type="NCBI Taxonomy" id="1508404"/>
    <lineage>
        <taxon>Bacteria</taxon>
        <taxon>Bacillati</taxon>
        <taxon>Bacillota</taxon>
        <taxon>Bacilli</taxon>
        <taxon>Bacillales</taxon>
        <taxon>Caryophanaceae</taxon>
        <taxon>Jeotgalibacillus</taxon>
    </lineage>
</organism>
<evidence type="ECO:0000313" key="1">
    <source>
        <dbReference type="EMBL" id="AJD89598.1"/>
    </source>
</evidence>
<dbReference type="AlphaFoldDB" id="A0A0B5AM15"/>
<dbReference type="OrthoDB" id="2453967at2"/>
<protein>
    <submittedName>
        <fullName evidence="1">Uncharacterized protein</fullName>
    </submittedName>
</protein>
<proteinExistence type="predicted"/>
<dbReference type="KEGG" id="jeo:JMA_02810"/>
<accession>A0A0B5AM15</accession>
<dbReference type="HOGENOM" id="CLU_2734630_0_0_9"/>
<gene>
    <name evidence="1" type="ORF">JMA_02810</name>
</gene>
<evidence type="ECO:0000313" key="2">
    <source>
        <dbReference type="Proteomes" id="UP000031449"/>
    </source>
</evidence>
<reference evidence="1 2" key="1">
    <citation type="submission" date="2014-08" db="EMBL/GenBank/DDBJ databases">
        <title>Complete genome of a marine bacteria Jeotgalibacillus malaysiensis.</title>
        <authorList>
            <person name="Yaakop A.S."/>
            <person name="Chan K.-G."/>
            <person name="Goh K.M."/>
        </authorList>
    </citation>
    <scope>NUCLEOTIDE SEQUENCE [LARGE SCALE GENOMIC DNA]</scope>
    <source>
        <strain evidence="1 2">D5</strain>
    </source>
</reference>
<dbReference type="Proteomes" id="UP000031449">
    <property type="component" value="Chromosome"/>
</dbReference>